<dbReference type="EMBL" id="LN483157">
    <property type="protein sequence ID" value="CED84231.1"/>
    <property type="molecule type" value="Genomic_DNA"/>
</dbReference>
<dbReference type="AlphaFoldDB" id="A0A0F7SRZ8"/>
<feature type="compositionally biased region" description="Low complexity" evidence="1">
    <location>
        <begin position="363"/>
        <end position="376"/>
    </location>
</feature>
<sequence>MPQPSTKSLLLALPPEIISQILTYLSLLDVLSISQTHPLIRQIASILNPFTPIVLRTLIAGIPYPSSLRTLGVYSFVPRSVWVEILVRAQAGWVLDELVIPPGLKEMDWQEVFLRRFLPSWARDKTAGQSWRSLYMRTLRKIHHRSQRPCNKDEPFTSWITLDRKGTVTTNKLYSDTFNPETIIRELTAQNDLTGYPATIRPLVRLTDISIFVLGTLGKPSSYQPSANAHALLHPPLCYPVVSSGWDRSWQDFKAFPLNPPSWNTRAPVRSDGQLGRGRSYSEGGPRLVGDLHSESPSDEFIGQGLRRIAESRIEPLVGEVSRAGPSSSLSNLAPRVDHPEDDSRRGRRRGIPLSRTLSGGRSSATAASPSHASGSNWTRPGLAGSIGNFFGLRHSLFHATSERAENSDSIVRIRSSSFMSASPSLSTVDPPVPVSVSFQPSSPSVSARLSSEASPRSSLTSTAPKQDAYTQRSSDPVRLPYPIMKHPQPRDSHRFYPNHTPGGEDTRRIPPRKLLTINDLDLNGENELEEDNEILREEWPEVEETARWVGPTIVVAALPSRHSSTHSDEASKWNKIDTLPNRGSYVSFDAEDLWAVAPWLRDDGLVPRGLVGKGIGYL</sequence>
<dbReference type="Pfam" id="PF00646">
    <property type="entry name" value="F-box"/>
    <property type="match status" value="1"/>
</dbReference>
<feature type="region of interest" description="Disordered" evidence="1">
    <location>
        <begin position="320"/>
        <end position="380"/>
    </location>
</feature>
<feature type="compositionally biased region" description="Basic and acidic residues" evidence="1">
    <location>
        <begin position="336"/>
        <end position="345"/>
    </location>
</feature>
<evidence type="ECO:0000313" key="3">
    <source>
        <dbReference type="EMBL" id="CED84231.1"/>
    </source>
</evidence>
<proteinExistence type="predicted"/>
<protein>
    <submittedName>
        <fullName evidence="3">F-box domain</fullName>
    </submittedName>
</protein>
<dbReference type="PROSITE" id="PS50181">
    <property type="entry name" value="FBOX"/>
    <property type="match status" value="1"/>
</dbReference>
<accession>A0A0F7SRZ8</accession>
<reference evidence="3" key="1">
    <citation type="submission" date="2014-08" db="EMBL/GenBank/DDBJ databases">
        <authorList>
            <person name="Sharma Rahul"/>
            <person name="Thines Marco"/>
        </authorList>
    </citation>
    <scope>NUCLEOTIDE SEQUENCE</scope>
</reference>
<dbReference type="SUPFAM" id="SSF81383">
    <property type="entry name" value="F-box domain"/>
    <property type="match status" value="1"/>
</dbReference>
<feature type="compositionally biased region" description="Low complexity" evidence="1">
    <location>
        <begin position="439"/>
        <end position="456"/>
    </location>
</feature>
<name>A0A0F7SRZ8_PHARH</name>
<evidence type="ECO:0000256" key="1">
    <source>
        <dbReference type="SAM" id="MobiDB-lite"/>
    </source>
</evidence>
<feature type="region of interest" description="Disordered" evidence="1">
    <location>
        <begin position="261"/>
        <end position="298"/>
    </location>
</feature>
<feature type="domain" description="F-box" evidence="2">
    <location>
        <begin position="7"/>
        <end position="53"/>
    </location>
</feature>
<feature type="compositionally biased region" description="Polar residues" evidence="1">
    <location>
        <begin position="457"/>
        <end position="475"/>
    </location>
</feature>
<organism evidence="3">
    <name type="scientific">Phaffia rhodozyma</name>
    <name type="common">Yeast</name>
    <name type="synonym">Xanthophyllomyces dendrorhous</name>
    <dbReference type="NCBI Taxonomy" id="264483"/>
    <lineage>
        <taxon>Eukaryota</taxon>
        <taxon>Fungi</taxon>
        <taxon>Dikarya</taxon>
        <taxon>Basidiomycota</taxon>
        <taxon>Agaricomycotina</taxon>
        <taxon>Tremellomycetes</taxon>
        <taxon>Cystofilobasidiales</taxon>
        <taxon>Mrakiaceae</taxon>
        <taxon>Phaffia</taxon>
    </lineage>
</organism>
<feature type="region of interest" description="Disordered" evidence="1">
    <location>
        <begin position="439"/>
        <end position="510"/>
    </location>
</feature>
<dbReference type="InterPro" id="IPR001810">
    <property type="entry name" value="F-box_dom"/>
</dbReference>
<dbReference type="InterPro" id="IPR036047">
    <property type="entry name" value="F-box-like_dom_sf"/>
</dbReference>
<dbReference type="CDD" id="cd09917">
    <property type="entry name" value="F-box_SF"/>
    <property type="match status" value="1"/>
</dbReference>
<evidence type="ECO:0000259" key="2">
    <source>
        <dbReference type="PROSITE" id="PS50181"/>
    </source>
</evidence>